<dbReference type="AlphaFoldDB" id="A0A916TQJ1"/>
<accession>A0A916TQJ1</accession>
<dbReference type="EMBL" id="BMHK01000006">
    <property type="protein sequence ID" value="GGB95139.1"/>
    <property type="molecule type" value="Genomic_DNA"/>
</dbReference>
<organism evidence="2 3">
    <name type="scientific">Novosphingobium endophyticum</name>
    <dbReference type="NCBI Taxonomy" id="1955250"/>
    <lineage>
        <taxon>Bacteria</taxon>
        <taxon>Pseudomonadati</taxon>
        <taxon>Pseudomonadota</taxon>
        <taxon>Alphaproteobacteria</taxon>
        <taxon>Sphingomonadales</taxon>
        <taxon>Sphingomonadaceae</taxon>
        <taxon>Novosphingobium</taxon>
    </lineage>
</organism>
<protein>
    <submittedName>
        <fullName evidence="2">Uncharacterized protein</fullName>
    </submittedName>
</protein>
<name>A0A916TQJ1_9SPHN</name>
<feature type="transmembrane region" description="Helical" evidence="1">
    <location>
        <begin position="23"/>
        <end position="44"/>
    </location>
</feature>
<sequence length="67" mass="7233">MQRIGEEVHVDTDEARAGSTPHIVRYVLLVSLALAIIAMSAVWITRALSERPANGWPVTAEQHALGG</sequence>
<reference evidence="2" key="2">
    <citation type="submission" date="2020-09" db="EMBL/GenBank/DDBJ databases">
        <authorList>
            <person name="Sun Q."/>
            <person name="Zhou Y."/>
        </authorList>
    </citation>
    <scope>NUCLEOTIDE SEQUENCE</scope>
    <source>
        <strain evidence="2">CGMCC 1.15095</strain>
    </source>
</reference>
<evidence type="ECO:0000256" key="1">
    <source>
        <dbReference type="SAM" id="Phobius"/>
    </source>
</evidence>
<dbReference type="RefSeq" id="WP_188769506.1">
    <property type="nucleotide sequence ID" value="NZ_BMHK01000006.1"/>
</dbReference>
<evidence type="ECO:0000313" key="3">
    <source>
        <dbReference type="Proteomes" id="UP000608154"/>
    </source>
</evidence>
<gene>
    <name evidence="2" type="ORF">GCM10011494_12000</name>
</gene>
<proteinExistence type="predicted"/>
<keyword evidence="1" id="KW-0472">Membrane</keyword>
<evidence type="ECO:0000313" key="2">
    <source>
        <dbReference type="EMBL" id="GGB95139.1"/>
    </source>
</evidence>
<keyword evidence="1" id="KW-0812">Transmembrane</keyword>
<comment type="caution">
    <text evidence="2">The sequence shown here is derived from an EMBL/GenBank/DDBJ whole genome shotgun (WGS) entry which is preliminary data.</text>
</comment>
<keyword evidence="3" id="KW-1185">Reference proteome</keyword>
<reference evidence="2" key="1">
    <citation type="journal article" date="2014" name="Int. J. Syst. Evol. Microbiol.">
        <title>Complete genome sequence of Corynebacterium casei LMG S-19264T (=DSM 44701T), isolated from a smear-ripened cheese.</title>
        <authorList>
            <consortium name="US DOE Joint Genome Institute (JGI-PGF)"/>
            <person name="Walter F."/>
            <person name="Albersmeier A."/>
            <person name="Kalinowski J."/>
            <person name="Ruckert C."/>
        </authorList>
    </citation>
    <scope>NUCLEOTIDE SEQUENCE</scope>
    <source>
        <strain evidence="2">CGMCC 1.15095</strain>
    </source>
</reference>
<keyword evidence="1" id="KW-1133">Transmembrane helix</keyword>
<dbReference type="Proteomes" id="UP000608154">
    <property type="component" value="Unassembled WGS sequence"/>
</dbReference>